<comment type="similarity">
    <text evidence="1">Belongs to the sigma-70 factor family. ECF subfamily.</text>
</comment>
<keyword evidence="2" id="KW-0805">Transcription regulation</keyword>
<keyword evidence="4" id="KW-0804">Transcription</keyword>
<dbReference type="RefSeq" id="WP_021284707.1">
    <property type="nucleotide sequence ID" value="NZ_JAGGLL010000047.1"/>
</dbReference>
<reference evidence="7 8" key="1">
    <citation type="submission" date="2021-03" db="EMBL/GenBank/DDBJ databases">
        <title>Genomic Encyclopedia of Type Strains, Phase IV (KMG-IV): sequencing the most valuable type-strain genomes for metagenomic binning, comparative biology and taxonomic classification.</title>
        <authorList>
            <person name="Goeker M."/>
        </authorList>
    </citation>
    <scope>NUCLEOTIDE SEQUENCE [LARGE SCALE GENOMIC DNA]</scope>
    <source>
        <strain evidence="7 8">DSM 28650</strain>
    </source>
</reference>
<proteinExistence type="inferred from homology"/>
<dbReference type="Pfam" id="PF04542">
    <property type="entry name" value="Sigma70_r2"/>
    <property type="match status" value="1"/>
</dbReference>
<dbReference type="Pfam" id="PF08281">
    <property type="entry name" value="Sigma70_r4_2"/>
    <property type="match status" value="1"/>
</dbReference>
<keyword evidence="3" id="KW-0731">Sigma factor</keyword>
<dbReference type="SUPFAM" id="SSF88659">
    <property type="entry name" value="Sigma3 and sigma4 domains of RNA polymerase sigma factors"/>
    <property type="match status" value="1"/>
</dbReference>
<dbReference type="SUPFAM" id="SSF88946">
    <property type="entry name" value="Sigma2 domain of RNA polymerase sigma factors"/>
    <property type="match status" value="1"/>
</dbReference>
<evidence type="ECO:0000256" key="2">
    <source>
        <dbReference type="ARBA" id="ARBA00023015"/>
    </source>
</evidence>
<evidence type="ECO:0000313" key="8">
    <source>
        <dbReference type="Proteomes" id="UP001519308"/>
    </source>
</evidence>
<dbReference type="InterPro" id="IPR013324">
    <property type="entry name" value="RNA_pol_sigma_r3/r4-like"/>
</dbReference>
<evidence type="ECO:0000256" key="3">
    <source>
        <dbReference type="ARBA" id="ARBA00023082"/>
    </source>
</evidence>
<feature type="domain" description="RNA polymerase sigma factor 70 region 4 type 2" evidence="6">
    <location>
        <begin position="118"/>
        <end position="167"/>
    </location>
</feature>
<evidence type="ECO:0000313" key="7">
    <source>
        <dbReference type="EMBL" id="MBP2024062.1"/>
    </source>
</evidence>
<accession>A0ABS4K8E2</accession>
<gene>
    <name evidence="7" type="ORF">J2Z44_003912</name>
</gene>
<evidence type="ECO:0000259" key="5">
    <source>
        <dbReference type="Pfam" id="PF04542"/>
    </source>
</evidence>
<dbReference type="InterPro" id="IPR036388">
    <property type="entry name" value="WH-like_DNA-bd_sf"/>
</dbReference>
<dbReference type="EMBL" id="JAGGLL010000047">
    <property type="protein sequence ID" value="MBP2024062.1"/>
    <property type="molecule type" value="Genomic_DNA"/>
</dbReference>
<comment type="caution">
    <text evidence="7">The sequence shown here is derived from an EMBL/GenBank/DDBJ whole genome shotgun (WGS) entry which is preliminary data.</text>
</comment>
<name>A0ABS4K8E2_9CLOT</name>
<organism evidence="7 8">
    <name type="scientific">Clostridium punense</name>
    <dbReference type="NCBI Taxonomy" id="1054297"/>
    <lineage>
        <taxon>Bacteria</taxon>
        <taxon>Bacillati</taxon>
        <taxon>Bacillota</taxon>
        <taxon>Clostridia</taxon>
        <taxon>Eubacteriales</taxon>
        <taxon>Clostridiaceae</taxon>
        <taxon>Clostridium</taxon>
    </lineage>
</organism>
<dbReference type="Proteomes" id="UP001519308">
    <property type="component" value="Unassembled WGS sequence"/>
</dbReference>
<evidence type="ECO:0000259" key="6">
    <source>
        <dbReference type="Pfam" id="PF08281"/>
    </source>
</evidence>
<dbReference type="InterPro" id="IPR014284">
    <property type="entry name" value="RNA_pol_sigma-70_dom"/>
</dbReference>
<dbReference type="Gene3D" id="1.10.1740.10">
    <property type="match status" value="1"/>
</dbReference>
<dbReference type="InterPro" id="IPR039425">
    <property type="entry name" value="RNA_pol_sigma-70-like"/>
</dbReference>
<evidence type="ECO:0000256" key="4">
    <source>
        <dbReference type="ARBA" id="ARBA00023163"/>
    </source>
</evidence>
<dbReference type="Gene3D" id="1.10.10.10">
    <property type="entry name" value="Winged helix-like DNA-binding domain superfamily/Winged helix DNA-binding domain"/>
    <property type="match status" value="1"/>
</dbReference>
<feature type="domain" description="RNA polymerase sigma-70 region 2" evidence="5">
    <location>
        <begin position="17"/>
        <end position="86"/>
    </location>
</feature>
<dbReference type="PANTHER" id="PTHR43133">
    <property type="entry name" value="RNA POLYMERASE ECF-TYPE SIGMA FACTO"/>
    <property type="match status" value="1"/>
</dbReference>
<keyword evidence="8" id="KW-1185">Reference proteome</keyword>
<sequence>MEISSDENFQNNMIAQLYDAYENKMYGIAYSILHNVEQAEDAVQDAFIKLIPHISTIQRIESLKTKRLVVYTIKNIAIDLYRRNRKETELFTKEVEEKVISENQNGVSSVKTIEDRYMITQLLSKLPEKYREIIQYRCFYELSYKEISSLLNISEDVAAKRYERGRRMVKEMIGDEMYG</sequence>
<dbReference type="CDD" id="cd06171">
    <property type="entry name" value="Sigma70_r4"/>
    <property type="match status" value="1"/>
</dbReference>
<dbReference type="InterPro" id="IPR013249">
    <property type="entry name" value="RNA_pol_sigma70_r4_t2"/>
</dbReference>
<dbReference type="InterPro" id="IPR013325">
    <property type="entry name" value="RNA_pol_sigma_r2"/>
</dbReference>
<dbReference type="NCBIfam" id="TIGR02937">
    <property type="entry name" value="sigma70-ECF"/>
    <property type="match status" value="1"/>
</dbReference>
<evidence type="ECO:0000256" key="1">
    <source>
        <dbReference type="ARBA" id="ARBA00010641"/>
    </source>
</evidence>
<dbReference type="PANTHER" id="PTHR43133:SF60">
    <property type="entry name" value="RNA POLYMERASE SIGMA FACTOR SIGV"/>
    <property type="match status" value="1"/>
</dbReference>
<protein>
    <submittedName>
        <fullName evidence="7">RNA polymerase sigma-70 factor (ECF subfamily)</fullName>
    </submittedName>
</protein>
<dbReference type="InterPro" id="IPR007627">
    <property type="entry name" value="RNA_pol_sigma70_r2"/>
</dbReference>